<dbReference type="Pfam" id="PF00245">
    <property type="entry name" value="Alk_phosphatase"/>
    <property type="match status" value="1"/>
</dbReference>
<dbReference type="InterPro" id="IPR054470">
    <property type="entry name" value="FIMAH_dom"/>
</dbReference>
<feature type="binding site" evidence="8">
    <location>
        <position position="160"/>
    </location>
    <ligand>
        <name>Mg(2+)</name>
        <dbReference type="ChEBI" id="CHEBI:18420"/>
    </ligand>
</feature>
<sequence length="548" mass="60338">MKQRAKNLAGITIGTLLAASVVTFSMVSSASDNMSDETQQTTNAAKNVILLIGDGMAESQISAAAYLNGAGYGAEDLTMDQFKNVGYARTFSHDNTVTDSAAAATAFSSTHKTDNGVVGKAPKNKEHHENEQHFDVQTVLEAAEESNMSTGLVSTARITHATPAAFASHIDDRNKENNIAEQMLLDHDVDVLLGGGKRQFIPKETGGKRKDGKNLLELAEDHGYQLIENKADMKKTDASKLLGLFNDSHMTYELDRELTDEPSIDEMTNKALDVLQQDDNGFFLMVEGGRIDHAGHSNYPATNIQETLAFDKAVKEALDFAKKDKNTLVIVSSDHETGGMSIGANGEYGYNKEVIRNVKRSPEYISKQLDKNDANLEEVIKKYTGITNLTKKEMKFITSSQNKASAIANIISERALIGWTTTGHTAVNVPVYAYGPQAEKLTGTIDNTEIAEVINFTTSKSFSSQNLIDQVKQFSKNGELTDEKVTRLLFTHLETVRQFEDQNKADKVVKQLEHFHILIDKQKERNSLSNKAYQTLKDGTDALIAKWE</sequence>
<feature type="binding site" evidence="8">
    <location>
        <position position="287"/>
    </location>
    <ligand>
        <name>Mg(2+)</name>
        <dbReference type="ChEBI" id="CHEBI:18420"/>
    </ligand>
</feature>
<dbReference type="Gene3D" id="3.40.720.10">
    <property type="entry name" value="Alkaline Phosphatase, subunit A"/>
    <property type="match status" value="1"/>
</dbReference>
<protein>
    <submittedName>
        <fullName evidence="12">Alkaline phosphatase</fullName>
    </submittedName>
</protein>
<keyword evidence="10" id="KW-0732">Signal</keyword>
<feature type="binding site" evidence="8">
    <location>
        <position position="335"/>
    </location>
    <ligand>
        <name>Zn(2+)</name>
        <dbReference type="ChEBI" id="CHEBI:29105"/>
        <label>2</label>
    </ligand>
</feature>
<dbReference type="InterPro" id="IPR017850">
    <property type="entry name" value="Alkaline_phosphatase_core_sf"/>
</dbReference>
<proteinExistence type="inferred from homology"/>
<keyword evidence="5 8" id="KW-0862">Zinc</keyword>
<comment type="cofactor">
    <cofactor evidence="8">
        <name>Mg(2+)</name>
        <dbReference type="ChEBI" id="CHEBI:18420"/>
    </cofactor>
    <text evidence="8">Binds 1 Mg(2+) ion.</text>
</comment>
<feature type="domain" description="FIMAH" evidence="11">
    <location>
        <begin position="466"/>
        <end position="545"/>
    </location>
</feature>
<feature type="chain" id="PRO_5012002531" evidence="10">
    <location>
        <begin position="31"/>
        <end position="548"/>
    </location>
</feature>
<evidence type="ECO:0000256" key="5">
    <source>
        <dbReference type="ARBA" id="ARBA00022833"/>
    </source>
</evidence>
<evidence type="ECO:0000256" key="7">
    <source>
        <dbReference type="PIRSR" id="PIRSR601952-1"/>
    </source>
</evidence>
<evidence type="ECO:0000259" key="11">
    <source>
        <dbReference type="Pfam" id="PF22888"/>
    </source>
</evidence>
<keyword evidence="3 8" id="KW-0479">Metal-binding</keyword>
<evidence type="ECO:0000256" key="6">
    <source>
        <dbReference type="ARBA" id="ARBA00022842"/>
    </source>
</evidence>
<dbReference type="Proteomes" id="UP000184079">
    <property type="component" value="Unassembled WGS sequence"/>
</dbReference>
<keyword evidence="13" id="KW-1185">Reference proteome</keyword>
<evidence type="ECO:0000256" key="4">
    <source>
        <dbReference type="ARBA" id="ARBA00022801"/>
    </source>
</evidence>
<dbReference type="PANTHER" id="PTHR11596:SF5">
    <property type="entry name" value="ALKALINE PHOSPHATASE"/>
    <property type="match status" value="1"/>
</dbReference>
<dbReference type="PRINTS" id="PR00113">
    <property type="entry name" value="ALKPHPHTASE"/>
</dbReference>
<comment type="cofactor">
    <cofactor evidence="8">
        <name>Zn(2+)</name>
        <dbReference type="ChEBI" id="CHEBI:29105"/>
    </cofactor>
    <text evidence="8">Binds 2 Zn(2+) ions.</text>
</comment>
<evidence type="ECO:0000256" key="8">
    <source>
        <dbReference type="PIRSR" id="PIRSR601952-2"/>
    </source>
</evidence>
<feature type="binding site" evidence="8">
    <location>
        <position position="54"/>
    </location>
    <ligand>
        <name>Mg(2+)</name>
        <dbReference type="ChEBI" id="CHEBI:18420"/>
    </ligand>
</feature>
<feature type="binding site" evidence="8">
    <location>
        <position position="162"/>
    </location>
    <ligand>
        <name>Mg(2+)</name>
        <dbReference type="ChEBI" id="CHEBI:18420"/>
    </ligand>
</feature>
<dbReference type="SUPFAM" id="SSF53649">
    <property type="entry name" value="Alkaline phosphatase-like"/>
    <property type="match status" value="1"/>
</dbReference>
<dbReference type="AlphaFoldDB" id="A0A1M5TVW3"/>
<evidence type="ECO:0000256" key="9">
    <source>
        <dbReference type="RuleBase" id="RU003946"/>
    </source>
</evidence>
<feature type="binding site" evidence="8">
    <location>
        <position position="424"/>
    </location>
    <ligand>
        <name>Zn(2+)</name>
        <dbReference type="ChEBI" id="CHEBI:29105"/>
        <label>2</label>
    </ligand>
</feature>
<dbReference type="Pfam" id="PF22888">
    <property type="entry name" value="FIMAH"/>
    <property type="match status" value="1"/>
</dbReference>
<dbReference type="OrthoDB" id="9794455at2"/>
<dbReference type="PROSITE" id="PS00123">
    <property type="entry name" value="ALKALINE_PHOSPHATASE"/>
    <property type="match status" value="1"/>
</dbReference>
<organism evidence="12 13">
    <name type="scientific">Virgibacillus chiguensis</name>
    <dbReference type="NCBI Taxonomy" id="411959"/>
    <lineage>
        <taxon>Bacteria</taxon>
        <taxon>Bacillati</taxon>
        <taxon>Bacillota</taxon>
        <taxon>Bacilli</taxon>
        <taxon>Bacillales</taxon>
        <taxon>Bacillaceae</taxon>
        <taxon>Virgibacillus</taxon>
    </lineage>
</organism>
<dbReference type="EMBL" id="FQXD01000008">
    <property type="protein sequence ID" value="SHH54965.1"/>
    <property type="molecule type" value="Genomic_DNA"/>
</dbReference>
<dbReference type="SMART" id="SM00098">
    <property type="entry name" value="alkPPc"/>
    <property type="match status" value="1"/>
</dbReference>
<gene>
    <name evidence="12" type="ORF">SAMN05421807_108164</name>
</gene>
<feature type="binding site" evidence="8">
    <location>
        <position position="292"/>
    </location>
    <ligand>
        <name>Zn(2+)</name>
        <dbReference type="ChEBI" id="CHEBI:29105"/>
        <label>2</label>
    </ligand>
</feature>
<name>A0A1M5TVW3_9BACI</name>
<dbReference type="RefSeq" id="WP_073008943.1">
    <property type="nucleotide sequence ID" value="NZ_FQXD01000008.1"/>
</dbReference>
<evidence type="ECO:0000313" key="13">
    <source>
        <dbReference type="Proteomes" id="UP000184079"/>
    </source>
</evidence>
<feature type="binding site" evidence="8">
    <location>
        <position position="334"/>
    </location>
    <ligand>
        <name>Zn(2+)</name>
        <dbReference type="ChEBI" id="CHEBI:29105"/>
        <label>2</label>
    </ligand>
</feature>
<reference evidence="13" key="1">
    <citation type="submission" date="2016-11" db="EMBL/GenBank/DDBJ databases">
        <authorList>
            <person name="Varghese N."/>
            <person name="Submissions S."/>
        </authorList>
    </citation>
    <scope>NUCLEOTIDE SEQUENCE [LARGE SCALE GENOMIC DNA]</scope>
    <source>
        <strain evidence="13">CGMCC 1.6496</strain>
    </source>
</reference>
<feature type="binding site" evidence="8">
    <location>
        <position position="296"/>
    </location>
    <ligand>
        <name>Zn(2+)</name>
        <dbReference type="ChEBI" id="CHEBI:29105"/>
        <label>2</label>
    </ligand>
</feature>
<evidence type="ECO:0000256" key="3">
    <source>
        <dbReference type="ARBA" id="ARBA00022723"/>
    </source>
</evidence>
<feature type="active site" description="Phosphoserine intermediate" evidence="7">
    <location>
        <position position="100"/>
    </location>
</feature>
<accession>A0A1M5TVW3</accession>
<evidence type="ECO:0000313" key="12">
    <source>
        <dbReference type="EMBL" id="SHH54965.1"/>
    </source>
</evidence>
<keyword evidence="6 8" id="KW-0460">Magnesium</keyword>
<dbReference type="GO" id="GO:0046872">
    <property type="term" value="F:metal ion binding"/>
    <property type="evidence" value="ECO:0007669"/>
    <property type="project" value="UniProtKB-KW"/>
</dbReference>
<evidence type="ECO:0000256" key="10">
    <source>
        <dbReference type="SAM" id="SignalP"/>
    </source>
</evidence>
<dbReference type="CDD" id="cd16012">
    <property type="entry name" value="ALP"/>
    <property type="match status" value="1"/>
</dbReference>
<dbReference type="GO" id="GO:0004035">
    <property type="term" value="F:alkaline phosphatase activity"/>
    <property type="evidence" value="ECO:0007669"/>
    <property type="project" value="TreeGrafter"/>
</dbReference>
<keyword evidence="4" id="KW-0378">Hydrolase</keyword>
<dbReference type="Gene3D" id="1.10.60.40">
    <property type="match status" value="1"/>
</dbReference>
<feature type="binding site" evidence="8">
    <location>
        <position position="54"/>
    </location>
    <ligand>
        <name>Zn(2+)</name>
        <dbReference type="ChEBI" id="CHEBI:29105"/>
        <label>2</label>
    </ligand>
</feature>
<comment type="similarity">
    <text evidence="1 9">Belongs to the alkaline phosphatase family.</text>
</comment>
<evidence type="ECO:0000256" key="2">
    <source>
        <dbReference type="ARBA" id="ARBA00022553"/>
    </source>
</evidence>
<evidence type="ECO:0000256" key="1">
    <source>
        <dbReference type="ARBA" id="ARBA00005984"/>
    </source>
</evidence>
<dbReference type="InterPro" id="IPR001952">
    <property type="entry name" value="Alkaline_phosphatase"/>
</dbReference>
<dbReference type="PANTHER" id="PTHR11596">
    <property type="entry name" value="ALKALINE PHOSPHATASE"/>
    <property type="match status" value="1"/>
</dbReference>
<keyword evidence="2" id="KW-0597">Phosphoprotein</keyword>
<feature type="signal peptide" evidence="10">
    <location>
        <begin position="1"/>
        <end position="30"/>
    </location>
</feature>
<dbReference type="InterPro" id="IPR018299">
    <property type="entry name" value="Alkaline_phosphatase_AS"/>
</dbReference>